<comment type="caution">
    <text evidence="2">The sequence shown here is derived from an EMBL/GenBank/DDBJ whole genome shotgun (WGS) entry which is preliminary data.</text>
</comment>
<accession>A0A9W6Y1I4</accession>
<dbReference type="SUPFAM" id="SSF53098">
    <property type="entry name" value="Ribonuclease H-like"/>
    <property type="match status" value="1"/>
</dbReference>
<dbReference type="AlphaFoldDB" id="A0A9W6Y1I4"/>
<dbReference type="GO" id="GO:0003676">
    <property type="term" value="F:nucleic acid binding"/>
    <property type="evidence" value="ECO:0007669"/>
    <property type="project" value="InterPro"/>
</dbReference>
<dbReference type="PANTHER" id="PTHR35046:SF18">
    <property type="entry name" value="RNA-DIRECTED DNA POLYMERASE"/>
    <property type="match status" value="1"/>
</dbReference>
<gene>
    <name evidence="2" type="ORF">Pfra01_001984400</name>
</gene>
<dbReference type="InterPro" id="IPR012337">
    <property type="entry name" value="RNaseH-like_sf"/>
</dbReference>
<dbReference type="Proteomes" id="UP001165121">
    <property type="component" value="Unassembled WGS sequence"/>
</dbReference>
<organism evidence="2 3">
    <name type="scientific">Phytophthora fragariaefolia</name>
    <dbReference type="NCBI Taxonomy" id="1490495"/>
    <lineage>
        <taxon>Eukaryota</taxon>
        <taxon>Sar</taxon>
        <taxon>Stramenopiles</taxon>
        <taxon>Oomycota</taxon>
        <taxon>Peronosporomycetes</taxon>
        <taxon>Peronosporales</taxon>
        <taxon>Peronosporaceae</taxon>
        <taxon>Phytophthora</taxon>
    </lineage>
</organism>
<sequence>MDIVFGLPPDNKRRNEVVVYVDRFSKMVHIAAVLAEVKANPTARLFVDVVFRHHGMPIDIAFDRDPCFIARFWQEWFGLLRPQLSMSTTDHLQTDLDKPSASPDSTDERKVSTPGVDTLNTNEQHIQVGPVANKDLEPNTEFSSKATDFVQSRQAVIRFVQDAIEASIDHQQLNTDNNSRGNTNEFKVGSLVLLATQNLGKHGVSDFVASASSDPSLCWRNTATLTPPSPLPVHAARSGYRRERYITLTHENLIEPASKIKCI</sequence>
<dbReference type="Gene3D" id="3.30.420.10">
    <property type="entry name" value="Ribonuclease H-like superfamily/Ribonuclease H"/>
    <property type="match status" value="1"/>
</dbReference>
<dbReference type="InterPro" id="IPR036397">
    <property type="entry name" value="RNaseH_sf"/>
</dbReference>
<evidence type="ECO:0000256" key="1">
    <source>
        <dbReference type="SAM" id="MobiDB-lite"/>
    </source>
</evidence>
<dbReference type="EMBL" id="BSXT01002642">
    <property type="protein sequence ID" value="GMF50006.1"/>
    <property type="molecule type" value="Genomic_DNA"/>
</dbReference>
<protein>
    <submittedName>
        <fullName evidence="2">Unnamed protein product</fullName>
    </submittedName>
</protein>
<evidence type="ECO:0000313" key="2">
    <source>
        <dbReference type="EMBL" id="GMF50006.1"/>
    </source>
</evidence>
<name>A0A9W6Y1I4_9STRA</name>
<keyword evidence="3" id="KW-1185">Reference proteome</keyword>
<evidence type="ECO:0000313" key="3">
    <source>
        <dbReference type="Proteomes" id="UP001165121"/>
    </source>
</evidence>
<reference evidence="2" key="1">
    <citation type="submission" date="2023-04" db="EMBL/GenBank/DDBJ databases">
        <title>Phytophthora fragariaefolia NBRC 109709.</title>
        <authorList>
            <person name="Ichikawa N."/>
            <person name="Sato H."/>
            <person name="Tonouchi N."/>
        </authorList>
    </citation>
    <scope>NUCLEOTIDE SEQUENCE</scope>
    <source>
        <strain evidence="2">NBRC 109709</strain>
    </source>
</reference>
<feature type="region of interest" description="Disordered" evidence="1">
    <location>
        <begin position="91"/>
        <end position="117"/>
    </location>
</feature>
<dbReference type="PANTHER" id="PTHR35046">
    <property type="entry name" value="ZINC KNUCKLE (CCHC-TYPE) FAMILY PROTEIN"/>
    <property type="match status" value="1"/>
</dbReference>
<proteinExistence type="predicted"/>